<evidence type="ECO:0000313" key="3">
    <source>
        <dbReference type="Proteomes" id="UP000664940"/>
    </source>
</evidence>
<feature type="chain" id="PRO_5032376946" evidence="1">
    <location>
        <begin position="22"/>
        <end position="154"/>
    </location>
</feature>
<organism evidence="2 3">
    <name type="scientific">Phyllostomus discolor</name>
    <name type="common">pale spear-nosed bat</name>
    <dbReference type="NCBI Taxonomy" id="89673"/>
    <lineage>
        <taxon>Eukaryota</taxon>
        <taxon>Metazoa</taxon>
        <taxon>Chordata</taxon>
        <taxon>Craniata</taxon>
        <taxon>Vertebrata</taxon>
        <taxon>Euteleostomi</taxon>
        <taxon>Mammalia</taxon>
        <taxon>Eutheria</taxon>
        <taxon>Laurasiatheria</taxon>
        <taxon>Chiroptera</taxon>
        <taxon>Yangochiroptera</taxon>
        <taxon>Phyllostomidae</taxon>
        <taxon>Phyllostominae</taxon>
        <taxon>Phyllostomus</taxon>
    </lineage>
</organism>
<evidence type="ECO:0000256" key="1">
    <source>
        <dbReference type="SAM" id="SignalP"/>
    </source>
</evidence>
<accession>A0A834A733</accession>
<gene>
    <name evidence="2" type="ORF">HJG60_011179</name>
</gene>
<protein>
    <submittedName>
        <fullName evidence="2">Uncharacterized protein</fullName>
    </submittedName>
</protein>
<feature type="signal peptide" evidence="1">
    <location>
        <begin position="1"/>
        <end position="21"/>
    </location>
</feature>
<keyword evidence="1" id="KW-0732">Signal</keyword>
<reference evidence="2 3" key="1">
    <citation type="journal article" date="2020" name="Nature">
        <title>Six reference-quality genomes reveal evolution of bat adaptations.</title>
        <authorList>
            <person name="Jebb D."/>
            <person name="Huang Z."/>
            <person name="Pippel M."/>
            <person name="Hughes G.M."/>
            <person name="Lavrichenko K."/>
            <person name="Devanna P."/>
            <person name="Winkler S."/>
            <person name="Jermiin L.S."/>
            <person name="Skirmuntt E.C."/>
            <person name="Katzourakis A."/>
            <person name="Burkitt-Gray L."/>
            <person name="Ray D.A."/>
            <person name="Sullivan K.A.M."/>
            <person name="Roscito J.G."/>
            <person name="Kirilenko B.M."/>
            <person name="Davalos L.M."/>
            <person name="Corthals A.P."/>
            <person name="Power M.L."/>
            <person name="Jones G."/>
            <person name="Ransome R.D."/>
            <person name="Dechmann D.K.N."/>
            <person name="Locatelli A.G."/>
            <person name="Puechmaille S.J."/>
            <person name="Fedrigo O."/>
            <person name="Jarvis E.D."/>
            <person name="Hiller M."/>
            <person name="Vernes S.C."/>
            <person name="Myers E.W."/>
            <person name="Teeling E.C."/>
        </authorList>
    </citation>
    <scope>NUCLEOTIDE SEQUENCE [LARGE SCALE GENOMIC DNA]</scope>
    <source>
        <strain evidence="2">Bat1K_MPI-CBG_1</strain>
    </source>
</reference>
<dbReference type="AlphaFoldDB" id="A0A834A733"/>
<sequence length="154" mass="16612">MGMPVFLIAMMILLHIRKLKLIKLCNLYLCTSLLYISCSPASPLSTCLLAPPLSRIPSGQLTLRNVVRDGPAVVVQCAECCAGQMWAHGVVKAAFMQEVSLSCEYEGYVHGRAASGSCMGLEQPGMRVCVGLWQGMRRAKAGALCVIISFKASF</sequence>
<proteinExistence type="predicted"/>
<comment type="caution">
    <text evidence="2">The sequence shown here is derived from an EMBL/GenBank/DDBJ whole genome shotgun (WGS) entry which is preliminary data.</text>
</comment>
<name>A0A834A733_9CHIR</name>
<dbReference type="EMBL" id="JABVXQ010000006">
    <property type="protein sequence ID" value="KAF6104161.1"/>
    <property type="molecule type" value="Genomic_DNA"/>
</dbReference>
<evidence type="ECO:0000313" key="2">
    <source>
        <dbReference type="EMBL" id="KAF6104161.1"/>
    </source>
</evidence>
<dbReference type="Proteomes" id="UP000664940">
    <property type="component" value="Unassembled WGS sequence"/>
</dbReference>